<feature type="region of interest" description="Disordered" evidence="21">
    <location>
        <begin position="266"/>
        <end position="298"/>
    </location>
</feature>
<dbReference type="Pfam" id="PF02207">
    <property type="entry name" value="zf-UBR"/>
    <property type="match status" value="1"/>
</dbReference>
<keyword evidence="9 20" id="KW-0479">Metal-binding</keyword>
<feature type="compositionally biased region" description="Basic and acidic residues" evidence="21">
    <location>
        <begin position="1396"/>
        <end position="1405"/>
    </location>
</feature>
<keyword evidence="17" id="KW-0472">Membrane</keyword>
<keyword evidence="12" id="KW-0999">Mitochondrion inner membrane</keyword>
<keyword evidence="15" id="KW-1133">Transmembrane helix</keyword>
<dbReference type="GO" id="GO:0006122">
    <property type="term" value="P:mitochondrial electron transport, ubiquinol to cytochrome c"/>
    <property type="evidence" value="ECO:0007669"/>
    <property type="project" value="InterPro"/>
</dbReference>
<dbReference type="InterPro" id="IPR039164">
    <property type="entry name" value="UBR1-like"/>
</dbReference>
<dbReference type="EC" id="2.3.2.27" evidence="20"/>
<dbReference type="InterPro" id="IPR014719">
    <property type="entry name" value="Ribosomal_bL12_C/ClpS-like"/>
</dbReference>
<evidence type="ECO:0000256" key="6">
    <source>
        <dbReference type="ARBA" id="ARBA00022660"/>
    </source>
</evidence>
<evidence type="ECO:0000256" key="3">
    <source>
        <dbReference type="ARBA" id="ARBA00004906"/>
    </source>
</evidence>
<dbReference type="SUPFAM" id="SSF46785">
    <property type="entry name" value="Winged helix' DNA-binding domain"/>
    <property type="match status" value="1"/>
</dbReference>
<comment type="pathway">
    <text evidence="3 20">Protein modification; protein ubiquitination.</text>
</comment>
<keyword evidence="14" id="KW-0249">Electron transport</keyword>
<dbReference type="Pfam" id="PF22960">
    <property type="entry name" value="WHD_UBR1"/>
    <property type="match status" value="1"/>
</dbReference>
<keyword evidence="13 20" id="KW-0862">Zinc</keyword>
<evidence type="ECO:0000256" key="9">
    <source>
        <dbReference type="ARBA" id="ARBA00022723"/>
    </source>
</evidence>
<evidence type="ECO:0000256" key="14">
    <source>
        <dbReference type="ARBA" id="ARBA00022982"/>
    </source>
</evidence>
<dbReference type="GO" id="GO:0008270">
    <property type="term" value="F:zinc ion binding"/>
    <property type="evidence" value="ECO:0007669"/>
    <property type="project" value="UniProtKB-UniRule"/>
</dbReference>
<evidence type="ECO:0000256" key="1">
    <source>
        <dbReference type="ARBA" id="ARBA00000900"/>
    </source>
</evidence>
<dbReference type="Proteomes" id="UP000070133">
    <property type="component" value="Unassembled WGS sequence"/>
</dbReference>
<comment type="subcellular location">
    <subcellularLocation>
        <location evidence="2">Mitochondrion inner membrane</location>
        <topology evidence="2">Single-pass membrane protein</topology>
    </subcellularLocation>
</comment>
<name>A0A139HFN8_9PEZI</name>
<keyword evidence="10 20" id="KW-0863">Zinc-finger</keyword>
<dbReference type="InterPro" id="IPR008027">
    <property type="entry name" value="QCR9"/>
</dbReference>
<dbReference type="FunFam" id="1.20.5.260:FF:000001">
    <property type="entry name" value="Cytochrome b-c1 complex subunit 9"/>
    <property type="match status" value="1"/>
</dbReference>
<dbReference type="InterPro" id="IPR003769">
    <property type="entry name" value="ClpS_core"/>
</dbReference>
<evidence type="ECO:0000256" key="10">
    <source>
        <dbReference type="ARBA" id="ARBA00022771"/>
    </source>
</evidence>
<dbReference type="InterPro" id="IPR036656">
    <property type="entry name" value="QCR9_sf"/>
</dbReference>
<feature type="zinc finger region" description="UBR-type" evidence="19">
    <location>
        <begin position="194"/>
        <end position="266"/>
    </location>
</feature>
<protein>
    <recommendedName>
        <fullName evidence="20">E3 ubiquitin-protein ligase</fullName>
        <ecNumber evidence="20">2.3.2.27</ecNumber>
    </recommendedName>
</protein>
<dbReference type="Pfam" id="PF05365">
    <property type="entry name" value="UCR_UQCRX_QCR9"/>
    <property type="match status" value="1"/>
</dbReference>
<comment type="similarity">
    <text evidence="18 20">Belongs to the E3 ubiquitin-protein ligase UBR1-like family.</text>
</comment>
<evidence type="ECO:0000256" key="18">
    <source>
        <dbReference type="ARBA" id="ARBA00046341"/>
    </source>
</evidence>
<evidence type="ECO:0000256" key="5">
    <source>
        <dbReference type="ARBA" id="ARBA00022448"/>
    </source>
</evidence>
<evidence type="ECO:0000313" key="24">
    <source>
        <dbReference type="Proteomes" id="UP000070133"/>
    </source>
</evidence>
<feature type="compositionally biased region" description="Acidic residues" evidence="21">
    <location>
        <begin position="523"/>
        <end position="550"/>
    </location>
</feature>
<dbReference type="FunFam" id="2.10.110.30:FF:000001">
    <property type="entry name" value="E3 ubiquitin-protein ligase UBR2 isoform 1"/>
    <property type="match status" value="1"/>
</dbReference>
<dbReference type="Pfam" id="PF02617">
    <property type="entry name" value="ClpS"/>
    <property type="match status" value="1"/>
</dbReference>
<dbReference type="Gene3D" id="1.20.5.260">
    <property type="entry name" value="Cytochrome b-c1 complex subunit 9"/>
    <property type="match status" value="1"/>
</dbReference>
<keyword evidence="5" id="KW-0813">Transport</keyword>
<dbReference type="SUPFAM" id="SSF81514">
    <property type="entry name" value="Subunit X (non-heme 7 kDa protein) of cytochrome bc1 complex (Ubiquinol-cytochrome c reductase)"/>
    <property type="match status" value="1"/>
</dbReference>
<keyword evidence="24" id="KW-1185">Reference proteome</keyword>
<evidence type="ECO:0000256" key="21">
    <source>
        <dbReference type="SAM" id="MobiDB-lite"/>
    </source>
</evidence>
<gene>
    <name evidence="23" type="ORF">AC578_2708</name>
</gene>
<dbReference type="InterPro" id="IPR055194">
    <property type="entry name" value="UBR1-like_WH"/>
</dbReference>
<dbReference type="InterPro" id="IPR003126">
    <property type="entry name" value="Znf_UBR"/>
</dbReference>
<comment type="caution">
    <text evidence="23">The sequence shown here is derived from an EMBL/GenBank/DDBJ whole genome shotgun (WGS) entry which is preliminary data.</text>
</comment>
<dbReference type="Gene3D" id="1.10.10.2670">
    <property type="entry name" value="E3 ubiquitin-protein ligase"/>
    <property type="match status" value="1"/>
</dbReference>
<evidence type="ECO:0000256" key="19">
    <source>
        <dbReference type="PROSITE-ProRule" id="PRU00508"/>
    </source>
</evidence>
<keyword evidence="8" id="KW-0812">Transmembrane</keyword>
<feature type="region of interest" description="Disordered" evidence="21">
    <location>
        <begin position="514"/>
        <end position="550"/>
    </location>
</feature>
<dbReference type="Pfam" id="PF18995">
    <property type="entry name" value="PRT6_C"/>
    <property type="match status" value="1"/>
</dbReference>
<keyword evidence="6" id="KW-0679">Respiratory chain</keyword>
<reference evidence="23 24" key="1">
    <citation type="submission" date="2015-07" db="EMBL/GenBank/DDBJ databases">
        <title>Comparative genomics of the Sigatoka disease complex on banana suggests a link between parallel evolutionary changes in Pseudocercospora fijiensis and Pseudocercospora eumusae and increased virulence on the banana host.</title>
        <authorList>
            <person name="Chang T.-C."/>
            <person name="Salvucci A."/>
            <person name="Crous P.W."/>
            <person name="Stergiopoulos I."/>
        </authorList>
    </citation>
    <scope>NUCLEOTIDE SEQUENCE [LARGE SCALE GENOMIC DNA]</scope>
    <source>
        <strain evidence="23 24">CBS 114824</strain>
    </source>
</reference>
<dbReference type="UniPathway" id="UPA00143"/>
<proteinExistence type="inferred from homology"/>
<dbReference type="GO" id="GO:0071596">
    <property type="term" value="P:ubiquitin-dependent protein catabolic process via the N-end rule pathway"/>
    <property type="evidence" value="ECO:0007669"/>
    <property type="project" value="UniProtKB-UniRule"/>
</dbReference>
<evidence type="ECO:0000256" key="4">
    <source>
        <dbReference type="ARBA" id="ARBA00007856"/>
    </source>
</evidence>
<dbReference type="GO" id="GO:0016567">
    <property type="term" value="P:protein ubiquitination"/>
    <property type="evidence" value="ECO:0007669"/>
    <property type="project" value="UniProtKB-UniRule"/>
</dbReference>
<evidence type="ECO:0000256" key="7">
    <source>
        <dbReference type="ARBA" id="ARBA00022679"/>
    </source>
</evidence>
<evidence type="ECO:0000256" key="2">
    <source>
        <dbReference type="ARBA" id="ARBA00004434"/>
    </source>
</evidence>
<dbReference type="InterPro" id="IPR044046">
    <property type="entry name" value="E3_ligase_UBR-like_C"/>
</dbReference>
<feature type="region of interest" description="Disordered" evidence="21">
    <location>
        <begin position="1384"/>
        <end position="1405"/>
    </location>
</feature>
<dbReference type="InterPro" id="IPR036390">
    <property type="entry name" value="WH_DNA-bd_sf"/>
</dbReference>
<comment type="function">
    <text evidence="20">Ubiquitin ligase protein which is a component of the N-end rule pathway. Recognizes and binds to proteins bearing specific N-terminal residues that are destabilizing according to the N-end rule, leading to their ubiquitination and subsequent degradation.</text>
</comment>
<dbReference type="InterPro" id="IPR042065">
    <property type="entry name" value="E3_ELL-like"/>
</dbReference>
<keyword evidence="11 20" id="KW-0833">Ubl conjugation pathway</keyword>
<dbReference type="GO" id="GO:0000151">
    <property type="term" value="C:ubiquitin ligase complex"/>
    <property type="evidence" value="ECO:0007669"/>
    <property type="project" value="TreeGrafter"/>
</dbReference>
<comment type="similarity">
    <text evidence="4">Belongs to the UQCR10/QCR9 family.</text>
</comment>
<evidence type="ECO:0000256" key="17">
    <source>
        <dbReference type="ARBA" id="ARBA00023136"/>
    </source>
</evidence>
<dbReference type="EMBL" id="LFZN01000057">
    <property type="protein sequence ID" value="KXT01294.1"/>
    <property type="molecule type" value="Genomic_DNA"/>
</dbReference>
<dbReference type="GO" id="GO:0061630">
    <property type="term" value="F:ubiquitin protein ligase activity"/>
    <property type="evidence" value="ECO:0007669"/>
    <property type="project" value="UniProtKB-UniRule"/>
</dbReference>
<feature type="region of interest" description="Disordered" evidence="21">
    <location>
        <begin position="577"/>
        <end position="651"/>
    </location>
</feature>
<dbReference type="GO" id="GO:0045275">
    <property type="term" value="C:respiratory chain complex III"/>
    <property type="evidence" value="ECO:0007669"/>
    <property type="project" value="InterPro"/>
</dbReference>
<evidence type="ECO:0000256" key="8">
    <source>
        <dbReference type="ARBA" id="ARBA00022692"/>
    </source>
</evidence>
<dbReference type="SMART" id="SM00396">
    <property type="entry name" value="ZnF_UBR1"/>
    <property type="match status" value="1"/>
</dbReference>
<keyword evidence="7 20" id="KW-0808">Transferase</keyword>
<keyword evidence="16" id="KW-0496">Mitochondrion</keyword>
<dbReference type="PANTHER" id="PTHR21497:SF24">
    <property type="entry name" value="E3 UBIQUITIN-PROTEIN LIGASE UBR1"/>
    <property type="match status" value="1"/>
</dbReference>
<evidence type="ECO:0000256" key="20">
    <source>
        <dbReference type="RuleBase" id="RU366018"/>
    </source>
</evidence>
<dbReference type="CDD" id="cd16482">
    <property type="entry name" value="RING-H2_UBR1-like"/>
    <property type="match status" value="1"/>
</dbReference>
<dbReference type="PROSITE" id="PS51157">
    <property type="entry name" value="ZF_UBR"/>
    <property type="match status" value="1"/>
</dbReference>
<dbReference type="OrthoDB" id="26387at2759"/>
<dbReference type="Gene3D" id="2.10.110.30">
    <property type="match status" value="1"/>
</dbReference>
<evidence type="ECO:0000259" key="22">
    <source>
        <dbReference type="PROSITE" id="PS51157"/>
    </source>
</evidence>
<evidence type="ECO:0000256" key="13">
    <source>
        <dbReference type="ARBA" id="ARBA00022833"/>
    </source>
</evidence>
<feature type="compositionally biased region" description="Basic residues" evidence="21">
    <location>
        <begin position="628"/>
        <end position="640"/>
    </location>
</feature>
<evidence type="ECO:0000256" key="12">
    <source>
        <dbReference type="ARBA" id="ARBA00022792"/>
    </source>
</evidence>
<feature type="domain" description="UBR-type" evidence="22">
    <location>
        <begin position="194"/>
        <end position="266"/>
    </location>
</feature>
<evidence type="ECO:0000256" key="11">
    <source>
        <dbReference type="ARBA" id="ARBA00022786"/>
    </source>
</evidence>
<dbReference type="PANTHER" id="PTHR21497">
    <property type="entry name" value="UBIQUITIN LIGASE E3 ALPHA-RELATED"/>
    <property type="match status" value="1"/>
</dbReference>
<dbReference type="STRING" id="321146.A0A139HFN8"/>
<evidence type="ECO:0000256" key="16">
    <source>
        <dbReference type="ARBA" id="ARBA00023128"/>
    </source>
</evidence>
<evidence type="ECO:0000256" key="15">
    <source>
        <dbReference type="ARBA" id="ARBA00022989"/>
    </source>
</evidence>
<evidence type="ECO:0000313" key="23">
    <source>
        <dbReference type="EMBL" id="KXT01294.1"/>
    </source>
</evidence>
<accession>A0A139HFN8</accession>
<dbReference type="Gene3D" id="3.30.1390.10">
    <property type="match status" value="1"/>
</dbReference>
<dbReference type="CDD" id="cd19673">
    <property type="entry name" value="UBR-box_UBR3"/>
    <property type="match status" value="1"/>
</dbReference>
<dbReference type="GO" id="GO:0005743">
    <property type="term" value="C:mitochondrial inner membrane"/>
    <property type="evidence" value="ECO:0007669"/>
    <property type="project" value="UniProtKB-SubCell"/>
</dbReference>
<organism evidence="23 24">
    <name type="scientific">Pseudocercospora eumusae</name>
    <dbReference type="NCBI Taxonomy" id="321146"/>
    <lineage>
        <taxon>Eukaryota</taxon>
        <taxon>Fungi</taxon>
        <taxon>Dikarya</taxon>
        <taxon>Ascomycota</taxon>
        <taxon>Pezizomycotina</taxon>
        <taxon>Dothideomycetes</taxon>
        <taxon>Dothideomycetidae</taxon>
        <taxon>Mycosphaerellales</taxon>
        <taxon>Mycosphaerellaceae</taxon>
        <taxon>Pseudocercospora</taxon>
    </lineage>
</organism>
<sequence length="2225" mass="251140">MSGILSGLYNGLIKRNTIFLTTIFAGAFVTNIAFDTAANGIWDQINKGRQWKDIKQRYMDAGDAEEDDEQRVNVSNASNACRHCASRGHLHHTTPHQAQSIDPYIDMMHSLSPDEAKLCNSLLTHPVNSSYRYTSAADCELRRILFTSLAKNREDYLRFFFPNGTPTHRSEAWSLKEAQGAVEGAEYTAAARGTACGHIFKNGESTYHCKTCTADETCVLCAKCFDSSHHEGHTVLISVSPGNSGCCDCGDHEAWKKDVKCSIHSAHPGEGEEAQSGKSAAKEKQKAPVGSPGSQLPRDLVESIRMTIARSVDYLCDVFSCSPEQLRLPKSEASIETDEQTSRLGAMYGEEHVEDHPEYALILWNDEKHTVDDVKNQVARACSKSKTFGLSKAMEVNDIGRSVVHYSRDRNELLRMAGVVEQLKLTVTIRSARDVFREQMCSTIIDWISDIAACAVGNEPYLLRTIVCEELLKPWRMGSQASNQHIGIHGIDDHEIEDTDEIRKRNRTMVNRLRPINAPVVQDIEDNNDDDDENDDDDDYDMDDGDDGMDIEVGNLRAAVTIDAADMDIDILDDVDDADATGFAPPPPPPPPREQRQPILTPQESDGEEPEHPRPSTNAPFDNVPRTPKVRGPKRLRPSKHWLEKPEGFKGPRPVEPCEDLWQRVRLDFLILYDLRLWKTLRISLRHLYITTVVTIPHFKRKLGLRFAGLYTALAQLYLIADREPDHSIINLSVQMLTTPTITQEVVERGNFLTNLMAILYTFLTTRQVGFPEDVNPKATLAFEAGAVTNRRMFHFFLDLRWLFQSELIHFRMRFEPRYLLQFLDLVKLHQGVCPNVRAIGEHVEYESDTWISASMIVKEINKLCKQVAVSFEPDPKFDDHDANLHRAIRVVGQVTMINAFGYERKRFQAAEIRDDLAWHMVGPFEFEGRMYSVPRHEVQKEPMSFHHPLHYVLSWLLENAKSMGRDEMRALLHFSPDDLKDPFNATRAAPAPSNLTSDELLSGIFDHPLRVCVWLAQMKAGMWVRNGITLRHQAHTYRSVSHRDVGYQRDILMIQAGLVVCGSDHEQPGERYLAQMIDRFQIDQWVKGNYDLVPGFEEPQQMDVFEEFFHLLVIVLSERSNLSPGLNEREQQDRVLQHDIAHALCFKPLSFSELATRVTEKVGESDDFQRVLEHMTNYRAPEGLSDTGTFELKPEYIELVDPYYAHYSRNYREEAEQTYKKHMARKTGKKAEDVVYEPHLEPIESGLFSNLAAFTATPLFAQVIGAALNFAIDVKHAAPKVQVPRVETFLHMVLHLTLLAVLEDKCGESADHGFVYLATSKACNFQTVTPWSTQTTVVSLLLTVSGMEEYASVHPAIKHVLRKMQLRQPDKLIADGPLGAILDRSDTGSPASLSAEDKERKKAEAKARQAKIMAQMKQQQNSFLQNQGLSAFDDDEFEDLGDDMSISDGCENVRKTWNFPKGTCILCQEETDDQRLYGTFAFMGESNILRQTPIDDPDYIQEVIDTPTSLDRAADDIRPFGVSGKNKVEVQRVGPDGKVVAVVRQGLSKGFPHQREGVKGPVATSCGHIMHYNCFELYLTATQRRHAQQIARNHPERIEYKEFICPLCKALGNTFLPIIWKGKECAQEHELHASRNFNDWLADVGNNYQPDLTFMQDLVAPAAVHRYQQVQEFYSNRAMAHMAQMFAPSLMQNMQDLNLESPTSPQQPHRYPLRGTAALSRLFGLRGPSGTPTSAPSGIDQTPFEARSYDLFNAYHRIEESIKVNQLCGTSTDLAVATPVVAMSRSLGLTISSFEIQHRGTGPSDASATLLVKDLSEQQLTHMRILSETIESYLAINILRSGSNVVARETIRKRDLITAQLFGVDSDHAMMKLKEITGKLLFQDDIFLFLADWLSFMAPNVAEASSILQLCFWAEVVKTIFIFRSIVQSKILPPEAYGDRYNAFANAVHAMHNDLALPLDEAQIALLRIIVDKYALVFLRKSAVLMLIRYGLDFECPYNIDPESRELERLTKLLHIPSLDDICEIFTSNVAGSTNLRSITQRWLSQASLVRQQEHDAFSTSSITLSHPAIFELVGLPKNYDTLTEEAIKRRCPTTGKEVTDPVVCLLCGDIFCSQAVCCMKDRSKGGCYQHMATNGLNVGIFINIRKCMVLFLHGPGGQGSFAHAPYLDRHGEPDPTLRRHHQLFLNQKRYERLLREVWLGHGIPTVISRKLEGDINPGGWETL</sequence>
<comment type="catalytic activity">
    <reaction evidence="1 20">
        <text>S-ubiquitinyl-[E2 ubiquitin-conjugating enzyme]-L-cysteine + [acceptor protein]-L-lysine = [E2 ubiquitin-conjugating enzyme]-L-cysteine + N(6)-ubiquitinyl-[acceptor protein]-L-lysine.</text>
        <dbReference type="EC" id="2.3.2.27"/>
    </reaction>
</comment>
<feature type="compositionally biased region" description="Basic and acidic residues" evidence="21">
    <location>
        <begin position="641"/>
        <end position="650"/>
    </location>
</feature>